<sequence>MGSQTYVHGKITQVKAEVLEGGTMPFRIVAGEIEVVWFPKKADLPSLIDRLRHTIDQLAAIYYNRTTPVARGLAVPFDPPLPPTPDEEEESRCLAYPSHGASQYPDCPSPEDESDPDECGHKPGEDHITCVVCGLCRESLDATDTCPDCLVAR</sequence>
<reference evidence="2" key="1">
    <citation type="journal article" date="2015" name="Nature">
        <title>Complex archaea that bridge the gap between prokaryotes and eukaryotes.</title>
        <authorList>
            <person name="Spang A."/>
            <person name="Saw J.H."/>
            <person name="Jorgensen S.L."/>
            <person name="Zaremba-Niedzwiedzka K."/>
            <person name="Martijn J."/>
            <person name="Lind A.E."/>
            <person name="van Eijk R."/>
            <person name="Schleper C."/>
            <person name="Guy L."/>
            <person name="Ettema T.J."/>
        </authorList>
    </citation>
    <scope>NUCLEOTIDE SEQUENCE</scope>
</reference>
<comment type="caution">
    <text evidence="2">The sequence shown here is derived from an EMBL/GenBank/DDBJ whole genome shotgun (WGS) entry which is preliminary data.</text>
</comment>
<proteinExistence type="predicted"/>
<evidence type="ECO:0000256" key="1">
    <source>
        <dbReference type="SAM" id="MobiDB-lite"/>
    </source>
</evidence>
<accession>A0A0F9TG69</accession>
<gene>
    <name evidence="2" type="ORF">LCGC14_0657750</name>
</gene>
<protein>
    <submittedName>
        <fullName evidence="2">Uncharacterized protein</fullName>
    </submittedName>
</protein>
<dbReference type="EMBL" id="LAZR01001248">
    <property type="protein sequence ID" value="KKN47961.1"/>
    <property type="molecule type" value="Genomic_DNA"/>
</dbReference>
<feature type="region of interest" description="Disordered" evidence="1">
    <location>
        <begin position="97"/>
        <end position="121"/>
    </location>
</feature>
<name>A0A0F9TG69_9ZZZZ</name>
<evidence type="ECO:0000313" key="2">
    <source>
        <dbReference type="EMBL" id="KKN47961.1"/>
    </source>
</evidence>
<dbReference type="AlphaFoldDB" id="A0A0F9TG69"/>
<organism evidence="2">
    <name type="scientific">marine sediment metagenome</name>
    <dbReference type="NCBI Taxonomy" id="412755"/>
    <lineage>
        <taxon>unclassified sequences</taxon>
        <taxon>metagenomes</taxon>
        <taxon>ecological metagenomes</taxon>
    </lineage>
</organism>